<reference evidence="1 2" key="1">
    <citation type="submission" date="2018-11" db="EMBL/GenBank/DDBJ databases">
        <authorList>
            <person name="Li F."/>
        </authorList>
    </citation>
    <scope>NUCLEOTIDE SEQUENCE [LARGE SCALE GENOMIC DNA]</scope>
    <source>
        <strain evidence="1 2">Gsoil 818</strain>
    </source>
</reference>
<organism evidence="1 2">
    <name type="scientific">Nocardioides pocheonensis</name>
    <dbReference type="NCBI Taxonomy" id="661485"/>
    <lineage>
        <taxon>Bacteria</taxon>
        <taxon>Bacillati</taxon>
        <taxon>Actinomycetota</taxon>
        <taxon>Actinomycetes</taxon>
        <taxon>Propionibacteriales</taxon>
        <taxon>Nocardioidaceae</taxon>
        <taxon>Nocardioides</taxon>
    </lineage>
</organism>
<sequence>MFIQMVQGRCSRQDEMRGLVDDWCAAMADRPGWLGGTYGFTDDGRFLGIVRFDSSAACKDCASMPEAAMMWAAAEELFDGRCEIHESEDVSMMLEGGSDSAGFVQVMTGRVADADRMRHLISDEMTTMLHQARPEILGATLAIEADGRFVETIGFTDEATARKGEQQEMPEDVRAELESAMADVEYADLHHPWFASHH</sequence>
<name>A0A3N0GW21_9ACTN</name>
<dbReference type="OrthoDB" id="3464514at2"/>
<dbReference type="EMBL" id="RJSF01000009">
    <property type="protein sequence ID" value="RNM16350.1"/>
    <property type="molecule type" value="Genomic_DNA"/>
</dbReference>
<evidence type="ECO:0000313" key="1">
    <source>
        <dbReference type="EMBL" id="RNM16350.1"/>
    </source>
</evidence>
<protein>
    <recommendedName>
        <fullName evidence="3">ABM domain-containing protein</fullName>
    </recommendedName>
</protein>
<evidence type="ECO:0000313" key="2">
    <source>
        <dbReference type="Proteomes" id="UP000279994"/>
    </source>
</evidence>
<dbReference type="AlphaFoldDB" id="A0A3N0GW21"/>
<keyword evidence="2" id="KW-1185">Reference proteome</keyword>
<evidence type="ECO:0008006" key="3">
    <source>
        <dbReference type="Google" id="ProtNLM"/>
    </source>
</evidence>
<proteinExistence type="predicted"/>
<dbReference type="Proteomes" id="UP000279994">
    <property type="component" value="Unassembled WGS sequence"/>
</dbReference>
<accession>A0A3N0GW21</accession>
<gene>
    <name evidence="1" type="ORF">EFL26_05220</name>
</gene>
<comment type="caution">
    <text evidence="1">The sequence shown here is derived from an EMBL/GenBank/DDBJ whole genome shotgun (WGS) entry which is preliminary data.</text>
</comment>